<organism evidence="1 2">
    <name type="scientific">Enterococcus silesiacus</name>
    <dbReference type="NCBI Taxonomy" id="332949"/>
    <lineage>
        <taxon>Bacteria</taxon>
        <taxon>Bacillati</taxon>
        <taxon>Bacillota</taxon>
        <taxon>Bacilli</taxon>
        <taxon>Lactobacillales</taxon>
        <taxon>Enterococcaceae</taxon>
        <taxon>Enterococcus</taxon>
    </lineage>
</organism>
<dbReference type="EMBL" id="JXLC01000001">
    <property type="protein sequence ID" value="OJG93485.1"/>
    <property type="molecule type" value="Genomic_DNA"/>
</dbReference>
<protein>
    <submittedName>
        <fullName evidence="1">Uncharacterized protein</fullName>
    </submittedName>
</protein>
<proteinExistence type="predicted"/>
<evidence type="ECO:0000313" key="2">
    <source>
        <dbReference type="Proteomes" id="UP000183039"/>
    </source>
</evidence>
<dbReference type="Proteomes" id="UP000183039">
    <property type="component" value="Unassembled WGS sequence"/>
</dbReference>
<comment type="caution">
    <text evidence="1">The sequence shown here is derived from an EMBL/GenBank/DDBJ whole genome shotgun (WGS) entry which is preliminary data.</text>
</comment>
<dbReference type="AlphaFoldDB" id="A0AA91GDY0"/>
<reference evidence="1 2" key="1">
    <citation type="submission" date="2014-12" db="EMBL/GenBank/DDBJ databases">
        <title>Draft genome sequences of 29 type strains of Enterococci.</title>
        <authorList>
            <person name="Zhong Z."/>
            <person name="Sun Z."/>
            <person name="Liu W."/>
            <person name="Zhang W."/>
            <person name="Zhang H."/>
        </authorList>
    </citation>
    <scope>NUCLEOTIDE SEQUENCE [LARGE SCALE GENOMIC DNA]</scope>
    <source>
        <strain evidence="1 2">DSM 22801</strain>
    </source>
</reference>
<sequence>MVIPPILFVIIREEKGGEIMKKFVVILGLVSLFGLGNLALLPSQAQAAVTVSETVPAQRGQYFSANDVKNSRAINSELALLKLTKKNANFDLVVGEVDFFGGTGFKNFEKAELEAVVMPGIPGYTGYYTVENYKVSKGKWFMFAYVDKKGTIKDYFFLTPER</sequence>
<gene>
    <name evidence="1" type="ORF">RV15_GL000087</name>
</gene>
<name>A0AA91GDY0_9ENTE</name>
<accession>A0AA91GDY0</accession>
<evidence type="ECO:0000313" key="1">
    <source>
        <dbReference type="EMBL" id="OJG93485.1"/>
    </source>
</evidence>